<comment type="caution">
    <text evidence="3">The sequence shown here is derived from an EMBL/GenBank/DDBJ whole genome shotgun (WGS) entry which is preliminary data.</text>
</comment>
<dbReference type="GO" id="GO:0016477">
    <property type="term" value="P:cell migration"/>
    <property type="evidence" value="ECO:0007669"/>
    <property type="project" value="TreeGrafter"/>
</dbReference>
<dbReference type="PANTHER" id="PTHR45857:SF2">
    <property type="entry name" value="FORMIN-LIKE PROTEIN 1"/>
    <property type="match status" value="1"/>
</dbReference>
<dbReference type="GO" id="GO:0051015">
    <property type="term" value="F:actin filament binding"/>
    <property type="evidence" value="ECO:0007669"/>
    <property type="project" value="TreeGrafter"/>
</dbReference>
<evidence type="ECO:0000259" key="2">
    <source>
        <dbReference type="SMART" id="SM01140"/>
    </source>
</evidence>
<dbReference type="AlphaFoldDB" id="A0AB34HQ08"/>
<sequence length="296" mass="32427">MDHLLSTLKEYPALSYFVGPCLGHEISDDISHPPEVLVTLAEERLKSGRDPLHPDPVSPPAPSEREPAVLGPRGAAERAAASASPRLLPLRQVKRRRPPPLRQVKRVGSPLSATPWLRPTPGRRPAPSPSLQPAPLGLGREPHPPSPGKLDFRGWRRLADWVGTTMGNAAGSAEQPASPAALSPKHPAAPKQPMPAAGELEERFNRVLNCMNLPPDKVQLLSQYDNEKKWELICDQERFQVKNPPEAYIQKLKSYLEIGGVSRKVAADWMSNLGVYVSPFSSVPFPLHFPSSGQLE</sequence>
<accession>A0AB34HQ08</accession>
<organism evidence="3 4">
    <name type="scientific">Eschrichtius robustus</name>
    <name type="common">California gray whale</name>
    <name type="synonym">Eschrichtius gibbosus</name>
    <dbReference type="NCBI Taxonomy" id="9764"/>
    <lineage>
        <taxon>Eukaryota</taxon>
        <taxon>Metazoa</taxon>
        <taxon>Chordata</taxon>
        <taxon>Craniata</taxon>
        <taxon>Vertebrata</taxon>
        <taxon>Euteleostomi</taxon>
        <taxon>Mammalia</taxon>
        <taxon>Eutheria</taxon>
        <taxon>Laurasiatheria</taxon>
        <taxon>Artiodactyla</taxon>
        <taxon>Whippomorpha</taxon>
        <taxon>Cetacea</taxon>
        <taxon>Mysticeti</taxon>
        <taxon>Eschrichtiidae</taxon>
        <taxon>Eschrichtius</taxon>
    </lineage>
</organism>
<feature type="region of interest" description="Disordered" evidence="1">
    <location>
        <begin position="43"/>
        <end position="152"/>
    </location>
</feature>
<name>A0AB34HQ08_ESCRO</name>
<dbReference type="SMART" id="SM01140">
    <property type="entry name" value="Drf_GBD"/>
    <property type="match status" value="1"/>
</dbReference>
<dbReference type="GO" id="GO:0031267">
    <property type="term" value="F:small GTPase binding"/>
    <property type="evidence" value="ECO:0007669"/>
    <property type="project" value="InterPro"/>
</dbReference>
<gene>
    <name evidence="3" type="ORF">J1605_003823</name>
</gene>
<proteinExistence type="predicted"/>
<dbReference type="GO" id="GO:0005829">
    <property type="term" value="C:cytosol"/>
    <property type="evidence" value="ECO:0007669"/>
    <property type="project" value="TreeGrafter"/>
</dbReference>
<feature type="compositionally biased region" description="Low complexity" evidence="1">
    <location>
        <begin position="70"/>
        <end position="91"/>
    </location>
</feature>
<dbReference type="EMBL" id="JAIQCJ010001017">
    <property type="protein sequence ID" value="KAJ8793146.1"/>
    <property type="molecule type" value="Genomic_DNA"/>
</dbReference>
<dbReference type="InterPro" id="IPR016024">
    <property type="entry name" value="ARM-type_fold"/>
</dbReference>
<feature type="compositionally biased region" description="Basic residues" evidence="1">
    <location>
        <begin position="92"/>
        <end position="105"/>
    </location>
</feature>
<keyword evidence="4" id="KW-1185">Reference proteome</keyword>
<dbReference type="SUPFAM" id="SSF48371">
    <property type="entry name" value="ARM repeat"/>
    <property type="match status" value="1"/>
</dbReference>
<feature type="compositionally biased region" description="Pro residues" evidence="1">
    <location>
        <begin position="122"/>
        <end position="132"/>
    </location>
</feature>
<dbReference type="InterPro" id="IPR043592">
    <property type="entry name" value="FMNL_animal"/>
</dbReference>
<feature type="region of interest" description="Disordered" evidence="1">
    <location>
        <begin position="167"/>
        <end position="195"/>
    </location>
</feature>
<dbReference type="GO" id="GO:0030866">
    <property type="term" value="P:cortical actin cytoskeleton organization"/>
    <property type="evidence" value="ECO:0007669"/>
    <property type="project" value="TreeGrafter"/>
</dbReference>
<protein>
    <recommendedName>
        <fullName evidence="2">Formin GTPase-binding domain-containing protein</fullName>
    </recommendedName>
</protein>
<evidence type="ECO:0000256" key="1">
    <source>
        <dbReference type="SAM" id="MobiDB-lite"/>
    </source>
</evidence>
<dbReference type="InterPro" id="IPR010473">
    <property type="entry name" value="GTPase-bd"/>
</dbReference>
<feature type="compositionally biased region" description="Basic and acidic residues" evidence="1">
    <location>
        <begin position="43"/>
        <end position="53"/>
    </location>
</feature>
<feature type="domain" description="Formin GTPase-binding" evidence="2">
    <location>
        <begin position="192"/>
        <end position="295"/>
    </location>
</feature>
<reference evidence="3 4" key="1">
    <citation type="submission" date="2022-11" db="EMBL/GenBank/DDBJ databases">
        <title>Whole genome sequence of Eschrichtius robustus ER-17-0199.</title>
        <authorList>
            <person name="Bruniche-Olsen A."/>
            <person name="Black A.N."/>
            <person name="Fields C.J."/>
            <person name="Walden K."/>
            <person name="Dewoody J.A."/>
        </authorList>
    </citation>
    <scope>NUCLEOTIDE SEQUENCE [LARGE SCALE GENOMIC DNA]</scope>
    <source>
        <strain evidence="3">ER-17-0199</strain>
        <tissue evidence="3">Blubber</tissue>
    </source>
</reference>
<dbReference type="Proteomes" id="UP001159641">
    <property type="component" value="Unassembled WGS sequence"/>
</dbReference>
<dbReference type="PANTHER" id="PTHR45857">
    <property type="entry name" value="FORMIN-LIKE PROTEIN"/>
    <property type="match status" value="1"/>
</dbReference>
<evidence type="ECO:0000313" key="4">
    <source>
        <dbReference type="Proteomes" id="UP001159641"/>
    </source>
</evidence>
<dbReference type="GO" id="GO:0008360">
    <property type="term" value="P:regulation of cell shape"/>
    <property type="evidence" value="ECO:0007669"/>
    <property type="project" value="TreeGrafter"/>
</dbReference>
<evidence type="ECO:0000313" key="3">
    <source>
        <dbReference type="EMBL" id="KAJ8793146.1"/>
    </source>
</evidence>